<reference evidence="2 3" key="1">
    <citation type="submission" date="2023-09" db="EMBL/GenBank/DDBJ databases">
        <authorList>
            <person name="Rey-Velasco X."/>
        </authorList>
    </citation>
    <scope>NUCLEOTIDE SEQUENCE [LARGE SCALE GENOMIC DNA]</scope>
    <source>
        <strain evidence="2 3">F394</strain>
    </source>
</reference>
<dbReference type="Proteomes" id="UP001267426">
    <property type="component" value="Unassembled WGS sequence"/>
</dbReference>
<feature type="compositionally biased region" description="Low complexity" evidence="1">
    <location>
        <begin position="54"/>
        <end position="69"/>
    </location>
</feature>
<name>A0ABU3BRC2_9BACT</name>
<proteinExistence type="predicted"/>
<dbReference type="RefSeq" id="WP_311663075.1">
    <property type="nucleotide sequence ID" value="NZ_JAVRHT010000016.1"/>
</dbReference>
<keyword evidence="3" id="KW-1185">Reference proteome</keyword>
<protein>
    <submittedName>
        <fullName evidence="2">Uncharacterized protein</fullName>
    </submittedName>
</protein>
<evidence type="ECO:0000313" key="2">
    <source>
        <dbReference type="EMBL" id="MDT0631731.1"/>
    </source>
</evidence>
<comment type="caution">
    <text evidence="2">The sequence shown here is derived from an EMBL/GenBank/DDBJ whole genome shotgun (WGS) entry which is preliminary data.</text>
</comment>
<feature type="compositionally biased region" description="Low complexity" evidence="1">
    <location>
        <begin position="84"/>
        <end position="93"/>
    </location>
</feature>
<organism evidence="2 3">
    <name type="scientific">Rubrivirga litoralis</name>
    <dbReference type="NCBI Taxonomy" id="3075598"/>
    <lineage>
        <taxon>Bacteria</taxon>
        <taxon>Pseudomonadati</taxon>
        <taxon>Rhodothermota</taxon>
        <taxon>Rhodothermia</taxon>
        <taxon>Rhodothermales</taxon>
        <taxon>Rubricoccaceae</taxon>
        <taxon>Rubrivirga</taxon>
    </lineage>
</organism>
<gene>
    <name evidence="2" type="ORF">RM540_08235</name>
</gene>
<feature type="compositionally biased region" description="Pro residues" evidence="1">
    <location>
        <begin position="70"/>
        <end position="83"/>
    </location>
</feature>
<dbReference type="EMBL" id="JAVRHT010000016">
    <property type="protein sequence ID" value="MDT0631731.1"/>
    <property type="molecule type" value="Genomic_DNA"/>
</dbReference>
<sequence length="371" mass="37677">MSTLGWFLLLLVAAAVAWVVLRGRRATPPPRPALGRDDLTSLGLSEVRAREPGASPVRESSASPARAAAPPRPGPARPAPAAAPPALARPSGPVADGEVSPDATLWPDGAEPARHLLAALAAHAGGAAGVLRYDAEADAYVAEAAAGARLPEPLPADRCPLHRAPQDGELTLLDEPSGMGPFTGDVLVRALAAPPAARAFLVVAPAHADAAVGQVGPFADLLAGLSDLAPAAPPVPARPSRAAVIREEQEAAEVEGRPLAFALVTLADAEEILAREAPDEVAEAEAGLRRRLADHPAVRRTEPFGDLLVGAFLDLDPDGVAAWCESTSASAPAVFIGAVAPVDGAAADVRAAAADALHDAYEQQRAQVVAG</sequence>
<evidence type="ECO:0000256" key="1">
    <source>
        <dbReference type="SAM" id="MobiDB-lite"/>
    </source>
</evidence>
<evidence type="ECO:0000313" key="3">
    <source>
        <dbReference type="Proteomes" id="UP001267426"/>
    </source>
</evidence>
<feature type="region of interest" description="Disordered" evidence="1">
    <location>
        <begin position="26"/>
        <end position="107"/>
    </location>
</feature>
<accession>A0ABU3BRC2</accession>